<dbReference type="AlphaFoldDB" id="A0A0L0GEB0"/>
<dbReference type="STRING" id="667725.A0A0L0GEB0"/>
<dbReference type="SUPFAM" id="SSF56112">
    <property type="entry name" value="Protein kinase-like (PK-like)"/>
    <property type="match status" value="1"/>
</dbReference>
<dbReference type="GO" id="GO:0005737">
    <property type="term" value="C:cytoplasm"/>
    <property type="evidence" value="ECO:0007669"/>
    <property type="project" value="TreeGrafter"/>
</dbReference>
<accession>A0A0L0GEB0</accession>
<dbReference type="EMBL" id="KQ241613">
    <property type="protein sequence ID" value="KNC87355.1"/>
    <property type="molecule type" value="Genomic_DNA"/>
</dbReference>
<dbReference type="GeneID" id="25901049"/>
<dbReference type="Proteomes" id="UP000054560">
    <property type="component" value="Unassembled WGS sequence"/>
</dbReference>
<evidence type="ECO:0000313" key="6">
    <source>
        <dbReference type="Proteomes" id="UP000054560"/>
    </source>
</evidence>
<dbReference type="Gene3D" id="1.10.510.10">
    <property type="entry name" value="Transferase(Phosphotransferase) domain 1"/>
    <property type="match status" value="1"/>
</dbReference>
<evidence type="ECO:0000259" key="4">
    <source>
        <dbReference type="PROSITE" id="PS50011"/>
    </source>
</evidence>
<dbReference type="InterPro" id="IPR011009">
    <property type="entry name" value="Kinase-like_dom_sf"/>
</dbReference>
<name>A0A0L0GEB0_9EUKA</name>
<dbReference type="PANTHER" id="PTHR24346:SF30">
    <property type="entry name" value="MATERNAL EMBRYONIC LEUCINE ZIPPER KINASE"/>
    <property type="match status" value="1"/>
</dbReference>
<dbReference type="PANTHER" id="PTHR24346">
    <property type="entry name" value="MAP/MICROTUBULE AFFINITY-REGULATING KINASE"/>
    <property type="match status" value="1"/>
</dbReference>
<proteinExistence type="predicted"/>
<keyword evidence="2" id="KW-0067">ATP-binding</keyword>
<protein>
    <submittedName>
        <fullName evidence="5">Serine/threonine protein kinase</fullName>
    </submittedName>
</protein>
<feature type="domain" description="Protein kinase" evidence="4">
    <location>
        <begin position="128"/>
        <end position="392"/>
    </location>
</feature>
<dbReference type="GO" id="GO:0005524">
    <property type="term" value="F:ATP binding"/>
    <property type="evidence" value="ECO:0007669"/>
    <property type="project" value="UniProtKB-KW"/>
</dbReference>
<keyword evidence="5" id="KW-0808">Transferase</keyword>
<dbReference type="FunFam" id="1.10.510.10:FF:000571">
    <property type="entry name" value="Maternal embryonic leucine zipper kinase"/>
    <property type="match status" value="1"/>
</dbReference>
<keyword evidence="6" id="KW-1185">Reference proteome</keyword>
<dbReference type="InterPro" id="IPR000719">
    <property type="entry name" value="Prot_kinase_dom"/>
</dbReference>
<keyword evidence="5" id="KW-0418">Kinase</keyword>
<gene>
    <name evidence="5" type="ORF">SARC_00545</name>
</gene>
<evidence type="ECO:0000256" key="2">
    <source>
        <dbReference type="ARBA" id="ARBA00022840"/>
    </source>
</evidence>
<dbReference type="SMART" id="SM00220">
    <property type="entry name" value="S_TKc"/>
    <property type="match status" value="1"/>
</dbReference>
<keyword evidence="1" id="KW-0547">Nucleotide-binding</keyword>
<dbReference type="PROSITE" id="PS50011">
    <property type="entry name" value="PROTEIN_KINASE_DOM"/>
    <property type="match status" value="1"/>
</dbReference>
<evidence type="ECO:0000256" key="1">
    <source>
        <dbReference type="ARBA" id="ARBA00022741"/>
    </source>
</evidence>
<evidence type="ECO:0000313" key="5">
    <source>
        <dbReference type="EMBL" id="KNC87355.1"/>
    </source>
</evidence>
<evidence type="ECO:0000256" key="3">
    <source>
        <dbReference type="SAM" id="MobiDB-lite"/>
    </source>
</evidence>
<keyword evidence="5" id="KW-0723">Serine/threonine-protein kinase</keyword>
<dbReference type="eggNOG" id="KOG0590">
    <property type="taxonomic scope" value="Eukaryota"/>
</dbReference>
<organism evidence="5 6">
    <name type="scientific">Sphaeroforma arctica JP610</name>
    <dbReference type="NCBI Taxonomy" id="667725"/>
    <lineage>
        <taxon>Eukaryota</taxon>
        <taxon>Ichthyosporea</taxon>
        <taxon>Ichthyophonida</taxon>
        <taxon>Sphaeroforma</taxon>
    </lineage>
</organism>
<dbReference type="RefSeq" id="XP_014161257.1">
    <property type="nucleotide sequence ID" value="XM_014305782.1"/>
</dbReference>
<dbReference type="GO" id="GO:0004674">
    <property type="term" value="F:protein serine/threonine kinase activity"/>
    <property type="evidence" value="ECO:0007669"/>
    <property type="project" value="UniProtKB-KW"/>
</dbReference>
<reference evidence="5 6" key="1">
    <citation type="submission" date="2011-02" db="EMBL/GenBank/DDBJ databases">
        <title>The Genome Sequence of Sphaeroforma arctica JP610.</title>
        <authorList>
            <consortium name="The Broad Institute Genome Sequencing Platform"/>
            <person name="Russ C."/>
            <person name="Cuomo C."/>
            <person name="Young S.K."/>
            <person name="Zeng Q."/>
            <person name="Gargeya S."/>
            <person name="Alvarado L."/>
            <person name="Berlin A."/>
            <person name="Chapman S.B."/>
            <person name="Chen Z."/>
            <person name="Freedman E."/>
            <person name="Gellesch M."/>
            <person name="Goldberg J."/>
            <person name="Griggs A."/>
            <person name="Gujja S."/>
            <person name="Heilman E."/>
            <person name="Heiman D."/>
            <person name="Howarth C."/>
            <person name="Mehta T."/>
            <person name="Neiman D."/>
            <person name="Pearson M."/>
            <person name="Roberts A."/>
            <person name="Saif S."/>
            <person name="Shea T."/>
            <person name="Shenoy N."/>
            <person name="Sisk P."/>
            <person name="Stolte C."/>
            <person name="Sykes S."/>
            <person name="White J."/>
            <person name="Yandava C."/>
            <person name="Burger G."/>
            <person name="Gray M.W."/>
            <person name="Holland P.W.H."/>
            <person name="King N."/>
            <person name="Lang F.B.F."/>
            <person name="Roger A.J."/>
            <person name="Ruiz-Trillo I."/>
            <person name="Haas B."/>
            <person name="Nusbaum C."/>
            <person name="Birren B."/>
        </authorList>
    </citation>
    <scope>NUCLEOTIDE SEQUENCE [LARGE SCALE GENOMIC DNA]</scope>
    <source>
        <strain evidence="5 6">JP610</strain>
    </source>
</reference>
<dbReference type="Pfam" id="PF00069">
    <property type="entry name" value="Pkinase"/>
    <property type="match status" value="1"/>
</dbReference>
<dbReference type="GO" id="GO:0035556">
    <property type="term" value="P:intracellular signal transduction"/>
    <property type="evidence" value="ECO:0007669"/>
    <property type="project" value="TreeGrafter"/>
</dbReference>
<dbReference type="OrthoDB" id="6513151at2759"/>
<feature type="region of interest" description="Disordered" evidence="3">
    <location>
        <begin position="68"/>
        <end position="91"/>
    </location>
</feature>
<sequence>MLRIIKSKVFGGSNVKTNSQPTFLQNEDDAAIMNMATSPRGVSKHSQFDLHGKGVELTFPHHQVLNIDDVSSNSSGSNSLSSSPSLPLSSQNSDINNLSVPLVVSNTTVNVSKLFTNEYRSSAAATEYTIIRTINSGSTAKVQLAYHQKTDKHVALKIMAKSKHDLKYMNREVSIHKQLNELCRVQNLSHQHVAEIYEVIETPHHFVVVMEYLAGGDLFDLVPPNVGCSELQALTYLSQISTAVAHMHRSGVVHRDLKPENCVSDGKGVIKLVDYGAASETTGAMTSAGTIPYMAPEVFDKSNAPNWNLKAIDVWAIGVLYFTLLTGRFPWAMAAEDRSPEYRMYLDGDLCNKYPWNNFSEESKQIITSALHTDPAKRVTIEEFKASIDKQLYRMQYQTPMAAPMA</sequence>
<feature type="compositionally biased region" description="Low complexity" evidence="3">
    <location>
        <begin position="71"/>
        <end position="91"/>
    </location>
</feature>